<evidence type="ECO:0000313" key="1">
    <source>
        <dbReference type="EMBL" id="KAK1407367.1"/>
    </source>
</evidence>
<comment type="caution">
    <text evidence="1">The sequence shown here is derived from an EMBL/GenBank/DDBJ whole genome shotgun (WGS) entry which is preliminary data.</text>
</comment>
<dbReference type="Proteomes" id="UP001229421">
    <property type="component" value="Unassembled WGS sequence"/>
</dbReference>
<name>A0AAD8JRH9_TARER</name>
<protein>
    <submittedName>
        <fullName evidence="1">Uncharacterized protein</fullName>
    </submittedName>
</protein>
<reference evidence="1" key="1">
    <citation type="journal article" date="2023" name="bioRxiv">
        <title>Improved chromosome-level genome assembly for marigold (Tagetes erecta).</title>
        <authorList>
            <person name="Jiang F."/>
            <person name="Yuan L."/>
            <person name="Wang S."/>
            <person name="Wang H."/>
            <person name="Xu D."/>
            <person name="Wang A."/>
            <person name="Fan W."/>
        </authorList>
    </citation>
    <scope>NUCLEOTIDE SEQUENCE</scope>
    <source>
        <strain evidence="1">WSJ</strain>
        <tissue evidence="1">Leaf</tissue>
    </source>
</reference>
<keyword evidence="2" id="KW-1185">Reference proteome</keyword>
<accession>A0AAD8JRH9</accession>
<gene>
    <name evidence="1" type="ORF">QVD17_38981</name>
</gene>
<evidence type="ECO:0000313" key="2">
    <source>
        <dbReference type="Proteomes" id="UP001229421"/>
    </source>
</evidence>
<sequence>MRIEGCDGTQGVKGGGMKQVNAVSHMIQNEDFNIISEMAVVNNDDVDETEIEGDHMPREDGIEDDTQVDTDETLFDKVQVPSTNIYVKYKNRRIHFESIIKE</sequence>
<dbReference type="EMBL" id="JAUHHV010000011">
    <property type="protein sequence ID" value="KAK1407367.1"/>
    <property type="molecule type" value="Genomic_DNA"/>
</dbReference>
<proteinExistence type="predicted"/>
<dbReference type="AlphaFoldDB" id="A0AAD8JRH9"/>
<organism evidence="1 2">
    <name type="scientific">Tagetes erecta</name>
    <name type="common">African marigold</name>
    <dbReference type="NCBI Taxonomy" id="13708"/>
    <lineage>
        <taxon>Eukaryota</taxon>
        <taxon>Viridiplantae</taxon>
        <taxon>Streptophyta</taxon>
        <taxon>Embryophyta</taxon>
        <taxon>Tracheophyta</taxon>
        <taxon>Spermatophyta</taxon>
        <taxon>Magnoliopsida</taxon>
        <taxon>eudicotyledons</taxon>
        <taxon>Gunneridae</taxon>
        <taxon>Pentapetalae</taxon>
        <taxon>asterids</taxon>
        <taxon>campanulids</taxon>
        <taxon>Asterales</taxon>
        <taxon>Asteraceae</taxon>
        <taxon>Asteroideae</taxon>
        <taxon>Heliantheae alliance</taxon>
        <taxon>Tageteae</taxon>
        <taxon>Tagetes</taxon>
    </lineage>
</organism>